<gene>
    <name evidence="4" type="ORF">CAPTEDRAFT_192859</name>
</gene>
<reference evidence="6" key="1">
    <citation type="submission" date="2012-12" db="EMBL/GenBank/DDBJ databases">
        <authorList>
            <person name="Hellsten U."/>
            <person name="Grimwood J."/>
            <person name="Chapman J.A."/>
            <person name="Shapiro H."/>
            <person name="Aerts A."/>
            <person name="Otillar R.P."/>
            <person name="Terry A.Y."/>
            <person name="Boore J.L."/>
            <person name="Simakov O."/>
            <person name="Marletaz F."/>
            <person name="Cho S.-J."/>
            <person name="Edsinger-Gonzales E."/>
            <person name="Havlak P."/>
            <person name="Kuo D.-H."/>
            <person name="Larsson T."/>
            <person name="Lv J."/>
            <person name="Arendt D."/>
            <person name="Savage R."/>
            <person name="Osoegawa K."/>
            <person name="de Jong P."/>
            <person name="Lindberg D.R."/>
            <person name="Seaver E.C."/>
            <person name="Weisblat D.A."/>
            <person name="Putnam N.H."/>
            <person name="Grigoriev I.V."/>
            <person name="Rokhsar D.S."/>
        </authorList>
    </citation>
    <scope>NUCLEOTIDE SEQUENCE</scope>
    <source>
        <strain evidence="6">I ESC-2004</strain>
    </source>
</reference>
<dbReference type="InterPro" id="IPR016186">
    <property type="entry name" value="C-type_lectin-like/link_sf"/>
</dbReference>
<dbReference type="SUPFAM" id="SSF56436">
    <property type="entry name" value="C-type lectin-like"/>
    <property type="match status" value="1"/>
</dbReference>
<dbReference type="CDD" id="cd00037">
    <property type="entry name" value="CLECT"/>
    <property type="match status" value="1"/>
</dbReference>
<evidence type="ECO:0000259" key="3">
    <source>
        <dbReference type="PROSITE" id="PS50041"/>
    </source>
</evidence>
<name>R7UDY8_CAPTE</name>
<keyword evidence="2" id="KW-0732">Signal</keyword>
<dbReference type="OrthoDB" id="7755331at2759"/>
<dbReference type="STRING" id="283909.R7UDY8"/>
<dbReference type="InterPro" id="IPR050111">
    <property type="entry name" value="C-type_lectin/snaclec_domain"/>
</dbReference>
<organism evidence="4">
    <name type="scientific">Capitella teleta</name>
    <name type="common">Polychaete worm</name>
    <dbReference type="NCBI Taxonomy" id="283909"/>
    <lineage>
        <taxon>Eukaryota</taxon>
        <taxon>Metazoa</taxon>
        <taxon>Spiralia</taxon>
        <taxon>Lophotrochozoa</taxon>
        <taxon>Annelida</taxon>
        <taxon>Polychaeta</taxon>
        <taxon>Sedentaria</taxon>
        <taxon>Scolecida</taxon>
        <taxon>Capitellidae</taxon>
        <taxon>Capitella</taxon>
    </lineage>
</organism>
<dbReference type="SMART" id="SM00034">
    <property type="entry name" value="CLECT"/>
    <property type="match status" value="1"/>
</dbReference>
<dbReference type="PANTHER" id="PTHR22803">
    <property type="entry name" value="MANNOSE, PHOSPHOLIPASE, LECTIN RECEPTOR RELATED"/>
    <property type="match status" value="1"/>
</dbReference>
<dbReference type="EMBL" id="KB304479">
    <property type="protein sequence ID" value="ELU01988.1"/>
    <property type="molecule type" value="Genomic_DNA"/>
</dbReference>
<evidence type="ECO:0000313" key="5">
    <source>
        <dbReference type="EnsemblMetazoa" id="CapteP192859"/>
    </source>
</evidence>
<accession>R7UDY8</accession>
<dbReference type="InterPro" id="IPR016187">
    <property type="entry name" value="CTDL_fold"/>
</dbReference>
<reference evidence="5" key="3">
    <citation type="submission" date="2015-06" db="UniProtKB">
        <authorList>
            <consortium name="EnsemblMetazoa"/>
        </authorList>
    </citation>
    <scope>IDENTIFICATION</scope>
</reference>
<feature type="region of interest" description="Disordered" evidence="1">
    <location>
        <begin position="177"/>
        <end position="198"/>
    </location>
</feature>
<dbReference type="HOGENOM" id="CLU_043716_0_0_1"/>
<sequence length="374" mass="41394">MELQVIIWVSLNSLVLAIPSGWYGFESAEYFFSSETLDWTDAKGACEGLGGALYVPSDYDAEYSFVRTTLGTDATDWWIGVNDLAKELVFRDTNDNLVTYTDWFPGFPHDSQPTEGETDQDCVELLRKFNKPVYYYTRLTDVGRFYWNDTPCSGKQKYICKKIPGGIIATTTATTTTDPTTTTTVPTTTTTVPTTTTSAPTTITTTTVKTTIVSTAVETTIEPTTSGPPKDCGFQPSPRVQCSGLNQDVYGCKKSNRRLVSNSAFLQSKRNSIVACFIECLNIPKCESANYSSETKVVAALVAVAIISSVTEAQDDFGKFIDGFQDPHGCDTECRDDCIQREDCDNHLFPNDCRILCWDECGCDIEEMPGWPFE</sequence>
<feature type="chain" id="PRO_5008787961" description="C-type lectin domain-containing protein" evidence="2">
    <location>
        <begin position="18"/>
        <end position="374"/>
    </location>
</feature>
<dbReference type="EMBL" id="AMQN01009038">
    <property type="status" value="NOT_ANNOTATED_CDS"/>
    <property type="molecule type" value="Genomic_DNA"/>
</dbReference>
<proteinExistence type="predicted"/>
<evidence type="ECO:0000256" key="1">
    <source>
        <dbReference type="SAM" id="MobiDB-lite"/>
    </source>
</evidence>
<evidence type="ECO:0000313" key="6">
    <source>
        <dbReference type="Proteomes" id="UP000014760"/>
    </source>
</evidence>
<dbReference type="PROSITE" id="PS50041">
    <property type="entry name" value="C_TYPE_LECTIN_2"/>
    <property type="match status" value="1"/>
</dbReference>
<evidence type="ECO:0000313" key="4">
    <source>
        <dbReference type="EMBL" id="ELU01988.1"/>
    </source>
</evidence>
<feature type="domain" description="C-type lectin" evidence="3">
    <location>
        <begin position="25"/>
        <end position="161"/>
    </location>
</feature>
<dbReference type="EnsemblMetazoa" id="CapteT192859">
    <property type="protein sequence ID" value="CapteP192859"/>
    <property type="gene ID" value="CapteG192859"/>
</dbReference>
<evidence type="ECO:0000256" key="2">
    <source>
        <dbReference type="SAM" id="SignalP"/>
    </source>
</evidence>
<dbReference type="Proteomes" id="UP000014760">
    <property type="component" value="Unassembled WGS sequence"/>
</dbReference>
<feature type="signal peptide" evidence="2">
    <location>
        <begin position="1"/>
        <end position="17"/>
    </location>
</feature>
<protein>
    <recommendedName>
        <fullName evidence="3">C-type lectin domain-containing protein</fullName>
    </recommendedName>
</protein>
<dbReference type="InterPro" id="IPR001304">
    <property type="entry name" value="C-type_lectin-like"/>
</dbReference>
<dbReference type="Gene3D" id="3.10.100.10">
    <property type="entry name" value="Mannose-Binding Protein A, subunit A"/>
    <property type="match status" value="1"/>
</dbReference>
<keyword evidence="6" id="KW-1185">Reference proteome</keyword>
<dbReference type="AlphaFoldDB" id="R7UDY8"/>
<reference evidence="4 6" key="2">
    <citation type="journal article" date="2013" name="Nature">
        <title>Insights into bilaterian evolution from three spiralian genomes.</title>
        <authorList>
            <person name="Simakov O."/>
            <person name="Marletaz F."/>
            <person name="Cho S.J."/>
            <person name="Edsinger-Gonzales E."/>
            <person name="Havlak P."/>
            <person name="Hellsten U."/>
            <person name="Kuo D.H."/>
            <person name="Larsson T."/>
            <person name="Lv J."/>
            <person name="Arendt D."/>
            <person name="Savage R."/>
            <person name="Osoegawa K."/>
            <person name="de Jong P."/>
            <person name="Grimwood J."/>
            <person name="Chapman J.A."/>
            <person name="Shapiro H."/>
            <person name="Aerts A."/>
            <person name="Otillar R.P."/>
            <person name="Terry A.Y."/>
            <person name="Boore J.L."/>
            <person name="Grigoriev I.V."/>
            <person name="Lindberg D.R."/>
            <person name="Seaver E.C."/>
            <person name="Weisblat D.A."/>
            <person name="Putnam N.H."/>
            <person name="Rokhsar D.S."/>
        </authorList>
    </citation>
    <scope>NUCLEOTIDE SEQUENCE</scope>
    <source>
        <strain evidence="4 6">I ESC-2004</strain>
    </source>
</reference>
<dbReference type="Pfam" id="PF00059">
    <property type="entry name" value="Lectin_C"/>
    <property type="match status" value="1"/>
</dbReference>